<evidence type="ECO:0000313" key="3">
    <source>
        <dbReference type="EMBL" id="GAC19540.1"/>
    </source>
</evidence>
<gene>
    <name evidence="3" type="ORF">GARC_2574</name>
</gene>
<sequence length="350" mass="39445">MARAGVNASHIIQAAESIQADGHTPTVDRVRDYLGTGSKSTIAPLLKQWRASNESKNVDHGLPADLMDVVKSLHARVHQHADGKIEQIQDECNSITDTLSQRLADASAQIAQLSEDNATIKQTLRDSQIENKTITQSHQVLLSRHDKSVYELEGAHTRINELKAVNTEIKQESKDIRAHFEHYQVRTAQDRQHEREQFQSTQFRDQAQITSLTEQVRDITAQLATCVTKQTQLEKKYGEMRDDNQSLSQRLAAKSTQCSTLQQDLIAKKQDNSVLMQEIDTLQDQKDALTLQCVEADKTRGLLTQSHEGIAAELEKIKITHHNLQSEYQLALQEKAQLQGQYKQLAMSLP</sequence>
<dbReference type="InterPro" id="IPR021104">
    <property type="entry name" value="KfrA_DNA-bd_N"/>
</dbReference>
<keyword evidence="4" id="KW-1185">Reference proteome</keyword>
<dbReference type="STRING" id="493475.GARC_2574"/>
<dbReference type="Proteomes" id="UP000006327">
    <property type="component" value="Unassembled WGS sequence"/>
</dbReference>
<dbReference type="RefSeq" id="WP_007620467.1">
    <property type="nucleotide sequence ID" value="NZ_BAEO01000031.1"/>
</dbReference>
<dbReference type="eggNOG" id="COG1196">
    <property type="taxonomic scope" value="Bacteria"/>
</dbReference>
<feature type="coiled-coil region" evidence="1">
    <location>
        <begin position="230"/>
        <end position="341"/>
    </location>
</feature>
<keyword evidence="1" id="KW-0175">Coiled coil</keyword>
<feature type="coiled-coil region" evidence="1">
    <location>
        <begin position="96"/>
        <end position="172"/>
    </location>
</feature>
<comment type="caution">
    <text evidence="3">The sequence shown here is derived from an EMBL/GenBank/DDBJ whole genome shotgun (WGS) entry which is preliminary data.</text>
</comment>
<reference evidence="3 4" key="1">
    <citation type="journal article" date="2017" name="Antonie Van Leeuwenhoek">
        <title>Rhizobium rhizosphaerae sp. nov., a novel species isolated from rice rhizosphere.</title>
        <authorList>
            <person name="Zhao J.J."/>
            <person name="Zhang J."/>
            <person name="Zhang R.J."/>
            <person name="Zhang C.W."/>
            <person name="Yin H.Q."/>
            <person name="Zhang X.X."/>
        </authorList>
    </citation>
    <scope>NUCLEOTIDE SEQUENCE [LARGE SCALE GENOMIC DNA]</scope>
    <source>
        <strain evidence="3 4">BSs20135</strain>
    </source>
</reference>
<dbReference type="OrthoDB" id="583532at2"/>
<evidence type="ECO:0000259" key="2">
    <source>
        <dbReference type="Pfam" id="PF11740"/>
    </source>
</evidence>
<dbReference type="Pfam" id="PF11740">
    <property type="entry name" value="KfrA_N"/>
    <property type="match status" value="1"/>
</dbReference>
<dbReference type="AlphaFoldDB" id="K6Z7W7"/>
<organism evidence="3 4">
    <name type="scientific">Paraglaciecola arctica BSs20135</name>
    <dbReference type="NCBI Taxonomy" id="493475"/>
    <lineage>
        <taxon>Bacteria</taxon>
        <taxon>Pseudomonadati</taxon>
        <taxon>Pseudomonadota</taxon>
        <taxon>Gammaproteobacteria</taxon>
        <taxon>Alteromonadales</taxon>
        <taxon>Alteromonadaceae</taxon>
        <taxon>Paraglaciecola</taxon>
    </lineage>
</organism>
<evidence type="ECO:0000256" key="1">
    <source>
        <dbReference type="SAM" id="Coils"/>
    </source>
</evidence>
<name>K6Z7W7_9ALTE</name>
<evidence type="ECO:0000313" key="4">
    <source>
        <dbReference type="Proteomes" id="UP000006327"/>
    </source>
</evidence>
<dbReference type="EMBL" id="BAEO01000031">
    <property type="protein sequence ID" value="GAC19540.1"/>
    <property type="molecule type" value="Genomic_DNA"/>
</dbReference>
<protein>
    <recommendedName>
        <fullName evidence="2">KfrA N-terminal DNA-binding domain-containing protein</fullName>
    </recommendedName>
</protein>
<proteinExistence type="predicted"/>
<feature type="domain" description="KfrA N-terminal DNA-binding" evidence="2">
    <location>
        <begin position="9"/>
        <end position="115"/>
    </location>
</feature>
<accession>K6Z7W7</accession>